<dbReference type="InParanoid" id="A0A2H3EKU7"/>
<name>A0A2H3EKU7_ARMGA</name>
<dbReference type="Proteomes" id="UP000217790">
    <property type="component" value="Unassembled WGS sequence"/>
</dbReference>
<reference evidence="3" key="1">
    <citation type="journal article" date="2017" name="Nat. Ecol. Evol.">
        <title>Genome expansion and lineage-specific genetic innovations in the forest pathogenic fungi Armillaria.</title>
        <authorList>
            <person name="Sipos G."/>
            <person name="Prasanna A.N."/>
            <person name="Walter M.C."/>
            <person name="O'Connor E."/>
            <person name="Balint B."/>
            <person name="Krizsan K."/>
            <person name="Kiss B."/>
            <person name="Hess J."/>
            <person name="Varga T."/>
            <person name="Slot J."/>
            <person name="Riley R."/>
            <person name="Boka B."/>
            <person name="Rigling D."/>
            <person name="Barry K."/>
            <person name="Lee J."/>
            <person name="Mihaltcheva S."/>
            <person name="LaButti K."/>
            <person name="Lipzen A."/>
            <person name="Waldron R."/>
            <person name="Moloney N.M."/>
            <person name="Sperisen C."/>
            <person name="Kredics L."/>
            <person name="Vagvoelgyi C."/>
            <person name="Patrignani A."/>
            <person name="Fitzpatrick D."/>
            <person name="Nagy I."/>
            <person name="Doyle S."/>
            <person name="Anderson J.B."/>
            <person name="Grigoriev I.V."/>
            <person name="Gueldener U."/>
            <person name="Muensterkoetter M."/>
            <person name="Nagy L.G."/>
        </authorList>
    </citation>
    <scope>NUCLEOTIDE SEQUENCE [LARGE SCALE GENOMIC DNA]</scope>
    <source>
        <strain evidence="3">Ar21-2</strain>
    </source>
</reference>
<dbReference type="AlphaFoldDB" id="A0A2H3EKU7"/>
<accession>A0A2H3EKU7</accession>
<keyword evidence="3" id="KW-1185">Reference proteome</keyword>
<protein>
    <submittedName>
        <fullName evidence="2">Uncharacterized protein</fullName>
    </submittedName>
</protein>
<dbReference type="EMBL" id="KZ293647">
    <property type="protein sequence ID" value="PBK99736.1"/>
    <property type="molecule type" value="Genomic_DNA"/>
</dbReference>
<sequence length="200" mass="21812">MDAILSRMCQDSTVDNISGTLEPFTYLIAVSKLTISSTPGVPLLSADASVTVEKEVTNKQSSSQNKFEASCSTAATVTRTIDTKDGKTCSVDLKLHTCTAGARDKFATLQLVMYGSTIMTRSAIDTTSTPATPIPSNLLIIYPRQTHGHYRWPVQIKEALSNDDDRSSFAEMEGPISTEAHSQSVRIRKNSTYRIKDGKK</sequence>
<evidence type="ECO:0000313" key="2">
    <source>
        <dbReference type="EMBL" id="PBK99736.1"/>
    </source>
</evidence>
<dbReference type="OrthoDB" id="3010635at2759"/>
<organism evidence="2 3">
    <name type="scientific">Armillaria gallica</name>
    <name type="common">Bulbous honey fungus</name>
    <name type="synonym">Armillaria bulbosa</name>
    <dbReference type="NCBI Taxonomy" id="47427"/>
    <lineage>
        <taxon>Eukaryota</taxon>
        <taxon>Fungi</taxon>
        <taxon>Dikarya</taxon>
        <taxon>Basidiomycota</taxon>
        <taxon>Agaricomycotina</taxon>
        <taxon>Agaricomycetes</taxon>
        <taxon>Agaricomycetidae</taxon>
        <taxon>Agaricales</taxon>
        <taxon>Marasmiineae</taxon>
        <taxon>Physalacriaceae</taxon>
        <taxon>Armillaria</taxon>
    </lineage>
</organism>
<proteinExistence type="predicted"/>
<gene>
    <name evidence="2" type="ORF">ARMGADRAFT_1074587</name>
</gene>
<evidence type="ECO:0000313" key="3">
    <source>
        <dbReference type="Proteomes" id="UP000217790"/>
    </source>
</evidence>
<evidence type="ECO:0000256" key="1">
    <source>
        <dbReference type="SAM" id="MobiDB-lite"/>
    </source>
</evidence>
<feature type="region of interest" description="Disordered" evidence="1">
    <location>
        <begin position="163"/>
        <end position="200"/>
    </location>
</feature>
<dbReference type="STRING" id="47427.A0A2H3EKU7"/>